<sequence>MGSYAESWLKVEESLGGARPVLKGNAEEMRAQFGGLVSALAPQYPPHSGTTESNDGVIGDVKYRIYTSKAADSDAPRPLGIYYHPGGFVIGVSEADDFLCRTIAERTGAIIVCSQYRLSPEHKAPAHLQDAVRAFEYFYQNADKVGGDANKMFTVGISAGAGLSLAVARQVVLGKTSADKSAIKGVVSFCPYTLHPDNVSESYKATYTSYTENKENVPIIEAATMHRFLEYAALEPSDDDYFVALNQHDHKSFPPTYIATCEKDPLRDDGRVMVESLKASGVPVRTDHYAGLPHCFWVFPSLPESQVFLENAIDAVKWVISQV</sequence>
<dbReference type="OMA" id="HCFWIVP"/>
<dbReference type="HOGENOM" id="CLU_012494_6_3_1"/>
<keyword evidence="1" id="KW-0378">Hydrolase</keyword>
<protein>
    <recommendedName>
        <fullName evidence="2">Alpha/beta hydrolase fold-3 domain-containing protein</fullName>
    </recommendedName>
</protein>
<dbReference type="VEuPathDB" id="FungiDB:SAPIO_CDS0298"/>
<comment type="caution">
    <text evidence="3">The sequence shown here is derived from an EMBL/GenBank/DDBJ whole genome shotgun (WGS) entry which is preliminary data.</text>
</comment>
<dbReference type="Pfam" id="PF07859">
    <property type="entry name" value="Abhydrolase_3"/>
    <property type="match status" value="1"/>
</dbReference>
<dbReference type="Gene3D" id="3.40.50.1820">
    <property type="entry name" value="alpha/beta hydrolase"/>
    <property type="match status" value="1"/>
</dbReference>
<evidence type="ECO:0000313" key="3">
    <source>
        <dbReference type="EMBL" id="KEZ46945.1"/>
    </source>
</evidence>
<reference evidence="3 4" key="1">
    <citation type="journal article" date="2014" name="Genome Announc.">
        <title>Draft genome sequence of the pathogenic fungus Scedosporium apiospermum.</title>
        <authorList>
            <person name="Vandeputte P."/>
            <person name="Ghamrawi S."/>
            <person name="Rechenmann M."/>
            <person name="Iltis A."/>
            <person name="Giraud S."/>
            <person name="Fleury M."/>
            <person name="Thornton C."/>
            <person name="Delhaes L."/>
            <person name="Meyer W."/>
            <person name="Papon N."/>
            <person name="Bouchara J.P."/>
        </authorList>
    </citation>
    <scope>NUCLEOTIDE SEQUENCE [LARGE SCALE GENOMIC DNA]</scope>
    <source>
        <strain evidence="3 4">IHEM 14462</strain>
    </source>
</reference>
<dbReference type="PANTHER" id="PTHR48081">
    <property type="entry name" value="AB HYDROLASE SUPERFAMILY PROTEIN C4A8.06C"/>
    <property type="match status" value="1"/>
</dbReference>
<organism evidence="3 4">
    <name type="scientific">Pseudallescheria apiosperma</name>
    <name type="common">Scedosporium apiospermum</name>
    <dbReference type="NCBI Taxonomy" id="563466"/>
    <lineage>
        <taxon>Eukaryota</taxon>
        <taxon>Fungi</taxon>
        <taxon>Dikarya</taxon>
        <taxon>Ascomycota</taxon>
        <taxon>Pezizomycotina</taxon>
        <taxon>Sordariomycetes</taxon>
        <taxon>Hypocreomycetidae</taxon>
        <taxon>Microascales</taxon>
        <taxon>Microascaceae</taxon>
        <taxon>Scedosporium</taxon>
    </lineage>
</organism>
<keyword evidence="4" id="KW-1185">Reference proteome</keyword>
<dbReference type="PANTHER" id="PTHR48081:SF8">
    <property type="entry name" value="ALPHA_BETA HYDROLASE FOLD-3 DOMAIN-CONTAINING PROTEIN-RELATED"/>
    <property type="match status" value="1"/>
</dbReference>
<dbReference type="GeneID" id="27718450"/>
<evidence type="ECO:0000313" key="4">
    <source>
        <dbReference type="Proteomes" id="UP000028545"/>
    </source>
</evidence>
<dbReference type="RefSeq" id="XP_016646744.1">
    <property type="nucleotide sequence ID" value="XM_016783111.1"/>
</dbReference>
<dbReference type="EMBL" id="JOWA01000011">
    <property type="protein sequence ID" value="KEZ46945.1"/>
    <property type="molecule type" value="Genomic_DNA"/>
</dbReference>
<dbReference type="Proteomes" id="UP000028545">
    <property type="component" value="Unassembled WGS sequence"/>
</dbReference>
<name>A0A084GHY3_PSEDA</name>
<dbReference type="KEGG" id="sapo:SAPIO_CDS0298"/>
<dbReference type="InterPro" id="IPR029058">
    <property type="entry name" value="AB_hydrolase_fold"/>
</dbReference>
<dbReference type="GO" id="GO:0016787">
    <property type="term" value="F:hydrolase activity"/>
    <property type="evidence" value="ECO:0007669"/>
    <property type="project" value="UniProtKB-KW"/>
</dbReference>
<dbReference type="AlphaFoldDB" id="A0A084GHY3"/>
<evidence type="ECO:0000259" key="2">
    <source>
        <dbReference type="Pfam" id="PF07859"/>
    </source>
</evidence>
<proteinExistence type="predicted"/>
<dbReference type="InterPro" id="IPR013094">
    <property type="entry name" value="AB_hydrolase_3"/>
</dbReference>
<feature type="domain" description="Alpha/beta hydrolase fold-3" evidence="2">
    <location>
        <begin position="81"/>
        <end position="297"/>
    </location>
</feature>
<evidence type="ECO:0000256" key="1">
    <source>
        <dbReference type="ARBA" id="ARBA00022801"/>
    </source>
</evidence>
<dbReference type="InterPro" id="IPR050300">
    <property type="entry name" value="GDXG_lipolytic_enzyme"/>
</dbReference>
<accession>A0A084GHY3</accession>
<gene>
    <name evidence="3" type="ORF">SAPIO_CDS0298</name>
</gene>
<dbReference type="OrthoDB" id="408631at2759"/>
<dbReference type="SUPFAM" id="SSF53474">
    <property type="entry name" value="alpha/beta-Hydrolases"/>
    <property type="match status" value="1"/>
</dbReference>